<sequence length="92" mass="10703">MILLCLDQLLTPDNNTILHVHIRASTTDKVFVREILNMCPFLLPQTNTKGETPLYMAARYCHVRIVKALNKHAKSYDRQQMRDFESDVVRDS</sequence>
<dbReference type="OrthoDB" id="1847170at2759"/>
<comment type="caution">
    <text evidence="1">The sequence shown here is derived from an EMBL/GenBank/DDBJ whole genome shotgun (WGS) entry which is preliminary data.</text>
</comment>
<dbReference type="STRING" id="63057.A0A2P5DE55"/>
<evidence type="ECO:0000313" key="2">
    <source>
        <dbReference type="Proteomes" id="UP000237000"/>
    </source>
</evidence>
<dbReference type="InParanoid" id="A0A2P5DE55"/>
<dbReference type="Proteomes" id="UP000237000">
    <property type="component" value="Unassembled WGS sequence"/>
</dbReference>
<reference evidence="2" key="1">
    <citation type="submission" date="2016-06" db="EMBL/GenBank/DDBJ databases">
        <title>Parallel loss of symbiosis genes in relatives of nitrogen-fixing non-legume Parasponia.</title>
        <authorList>
            <person name="Van Velzen R."/>
            <person name="Holmer R."/>
            <person name="Bu F."/>
            <person name="Rutten L."/>
            <person name="Van Zeijl A."/>
            <person name="Liu W."/>
            <person name="Santuari L."/>
            <person name="Cao Q."/>
            <person name="Sharma T."/>
            <person name="Shen D."/>
            <person name="Roswanjaya Y."/>
            <person name="Wardhani T."/>
            <person name="Kalhor M.S."/>
            <person name="Jansen J."/>
            <person name="Van den Hoogen J."/>
            <person name="Gungor B."/>
            <person name="Hartog M."/>
            <person name="Hontelez J."/>
            <person name="Verver J."/>
            <person name="Yang W.-C."/>
            <person name="Schijlen E."/>
            <person name="Repin R."/>
            <person name="Schilthuizen M."/>
            <person name="Schranz E."/>
            <person name="Heidstra R."/>
            <person name="Miyata K."/>
            <person name="Fedorova E."/>
            <person name="Kohlen W."/>
            <person name="Bisseling T."/>
            <person name="Smit S."/>
            <person name="Geurts R."/>
        </authorList>
    </citation>
    <scope>NUCLEOTIDE SEQUENCE [LARGE SCALE GENOMIC DNA]</scope>
    <source>
        <strain evidence="2">cv. RG33-2</strain>
    </source>
</reference>
<dbReference type="Pfam" id="PF12796">
    <property type="entry name" value="Ank_2"/>
    <property type="match status" value="1"/>
</dbReference>
<dbReference type="EMBL" id="JXTC01000276">
    <property type="protein sequence ID" value="PON71581.1"/>
    <property type="molecule type" value="Genomic_DNA"/>
</dbReference>
<dbReference type="SUPFAM" id="SSF48403">
    <property type="entry name" value="Ankyrin repeat"/>
    <property type="match status" value="1"/>
</dbReference>
<name>A0A2P5DE55_TREOI</name>
<protein>
    <submittedName>
        <fullName evidence="1">Ankyrin repeat-containing domain containing protein</fullName>
    </submittedName>
</protein>
<keyword evidence="2" id="KW-1185">Reference proteome</keyword>
<gene>
    <name evidence="1" type="ORF">TorRG33x02_253770</name>
</gene>
<proteinExistence type="predicted"/>
<organism evidence="1 2">
    <name type="scientific">Trema orientale</name>
    <name type="common">Charcoal tree</name>
    <name type="synonym">Celtis orientalis</name>
    <dbReference type="NCBI Taxonomy" id="63057"/>
    <lineage>
        <taxon>Eukaryota</taxon>
        <taxon>Viridiplantae</taxon>
        <taxon>Streptophyta</taxon>
        <taxon>Embryophyta</taxon>
        <taxon>Tracheophyta</taxon>
        <taxon>Spermatophyta</taxon>
        <taxon>Magnoliopsida</taxon>
        <taxon>eudicotyledons</taxon>
        <taxon>Gunneridae</taxon>
        <taxon>Pentapetalae</taxon>
        <taxon>rosids</taxon>
        <taxon>fabids</taxon>
        <taxon>Rosales</taxon>
        <taxon>Cannabaceae</taxon>
        <taxon>Trema</taxon>
    </lineage>
</organism>
<evidence type="ECO:0000313" key="1">
    <source>
        <dbReference type="EMBL" id="PON71581.1"/>
    </source>
</evidence>
<dbReference type="InterPro" id="IPR036770">
    <property type="entry name" value="Ankyrin_rpt-contain_sf"/>
</dbReference>
<dbReference type="Gene3D" id="1.25.40.20">
    <property type="entry name" value="Ankyrin repeat-containing domain"/>
    <property type="match status" value="1"/>
</dbReference>
<dbReference type="InterPro" id="IPR002110">
    <property type="entry name" value="Ankyrin_rpt"/>
</dbReference>
<accession>A0A2P5DE55</accession>
<dbReference type="AlphaFoldDB" id="A0A2P5DE55"/>